<dbReference type="STRING" id="587636.SAMN05216199_0018"/>
<dbReference type="EMBL" id="FOHB01000010">
    <property type="protein sequence ID" value="SES48000.1"/>
    <property type="molecule type" value="Genomic_DNA"/>
</dbReference>
<dbReference type="Pfam" id="PF03860">
    <property type="entry name" value="Csp"/>
    <property type="match status" value="1"/>
</dbReference>
<dbReference type="OrthoDB" id="5396211at2"/>
<reference evidence="2" key="1">
    <citation type="submission" date="2016-10" db="EMBL/GenBank/DDBJ databases">
        <authorList>
            <person name="Varghese N."/>
            <person name="Submissions S."/>
        </authorList>
    </citation>
    <scope>NUCLEOTIDE SEQUENCE [LARGE SCALE GENOMIC DNA]</scope>
    <source>
        <strain evidence="2">CGMCC 1.6963</strain>
    </source>
</reference>
<evidence type="ECO:0000313" key="1">
    <source>
        <dbReference type="EMBL" id="SES48000.1"/>
    </source>
</evidence>
<organism evidence="1 2">
    <name type="scientific">Pedococcus cremeus</name>
    <dbReference type="NCBI Taxonomy" id="587636"/>
    <lineage>
        <taxon>Bacteria</taxon>
        <taxon>Bacillati</taxon>
        <taxon>Actinomycetota</taxon>
        <taxon>Actinomycetes</taxon>
        <taxon>Micrococcales</taxon>
        <taxon>Intrasporangiaceae</taxon>
        <taxon>Pedococcus</taxon>
    </lineage>
</organism>
<evidence type="ECO:0000313" key="2">
    <source>
        <dbReference type="Proteomes" id="UP000199019"/>
    </source>
</evidence>
<dbReference type="PANTHER" id="PTHR37310">
    <property type="entry name" value="CYTOPLASMIC PROTEIN-RELATED"/>
    <property type="match status" value="1"/>
</dbReference>
<keyword evidence="2" id="KW-1185">Reference proteome</keyword>
<name>A0A1H9XPA7_9MICO</name>
<dbReference type="RefSeq" id="WP_091762336.1">
    <property type="nucleotide sequence ID" value="NZ_FOHB01000010.1"/>
</dbReference>
<dbReference type="PANTHER" id="PTHR37310:SF1">
    <property type="entry name" value="CYTOPLASMIC PROTEIN"/>
    <property type="match status" value="1"/>
</dbReference>
<accession>A0A1H9XPA7</accession>
<protein>
    <recommendedName>
        <fullName evidence="3">Four-helix bundle copper-binding protein</fullName>
    </recommendedName>
</protein>
<dbReference type="AlphaFoldDB" id="A0A1H9XPA7"/>
<dbReference type="Gene3D" id="1.20.1270.360">
    <property type="match status" value="1"/>
</dbReference>
<dbReference type="InterPro" id="IPR044543">
    <property type="entry name" value="YHJQ-like"/>
</dbReference>
<gene>
    <name evidence="1" type="ORF">SAMN05216199_0018</name>
</gene>
<evidence type="ECO:0008006" key="3">
    <source>
        <dbReference type="Google" id="ProtNLM"/>
    </source>
</evidence>
<dbReference type="CDD" id="cd08026">
    <property type="entry name" value="DUF326"/>
    <property type="match status" value="1"/>
</dbReference>
<dbReference type="Proteomes" id="UP000199019">
    <property type="component" value="Unassembled WGS sequence"/>
</dbReference>
<dbReference type="InterPro" id="IPR005560">
    <property type="entry name" value="Csp_YhjQ"/>
</dbReference>
<proteinExistence type="predicted"/>
<sequence length="139" mass="15086">MTVVSEMLRTHPKGVGDLDESVLKNCILACLECVYSCTACADACLSEDMVAELRDCIQQNLDCADVCDATARVLSRHPGAASNELLITLLQACRAMCHACAVECEQHAEMHLHCEVCAKTCRRCVEACDQLLAALEPVE</sequence>